<feature type="region of interest" description="Disordered" evidence="1">
    <location>
        <begin position="24"/>
        <end position="66"/>
    </location>
</feature>
<accession>A0A6A6W968</accession>
<proteinExistence type="predicted"/>
<dbReference type="RefSeq" id="XP_033601015.1">
    <property type="nucleotide sequence ID" value="XM_033741035.1"/>
</dbReference>
<dbReference type="EMBL" id="ML996571">
    <property type="protein sequence ID" value="KAF2758564.1"/>
    <property type="molecule type" value="Genomic_DNA"/>
</dbReference>
<sequence>MAWRGGGLGWSTNWQSTRFCLSTASTRQHRTHDSGGSQVGAEQRMGGEREGGRRIKGGGGGHGAAATDARVLSSGAGHAMPCAAGIEWSGERRKRSVEEVNLTRTFVGHAATTSDVQVGSSSKQSNDVDCCCC</sequence>
<gene>
    <name evidence="2" type="ORF">EJ05DRAFT_355766</name>
</gene>
<evidence type="ECO:0000313" key="3">
    <source>
        <dbReference type="Proteomes" id="UP000799437"/>
    </source>
</evidence>
<keyword evidence="3" id="KW-1185">Reference proteome</keyword>
<dbReference type="Proteomes" id="UP000799437">
    <property type="component" value="Unassembled WGS sequence"/>
</dbReference>
<evidence type="ECO:0000256" key="1">
    <source>
        <dbReference type="SAM" id="MobiDB-lite"/>
    </source>
</evidence>
<protein>
    <submittedName>
        <fullName evidence="2">Uncharacterized protein</fullName>
    </submittedName>
</protein>
<name>A0A6A6W968_9PEZI</name>
<organism evidence="2 3">
    <name type="scientific">Pseudovirgaria hyperparasitica</name>
    <dbReference type="NCBI Taxonomy" id="470096"/>
    <lineage>
        <taxon>Eukaryota</taxon>
        <taxon>Fungi</taxon>
        <taxon>Dikarya</taxon>
        <taxon>Ascomycota</taxon>
        <taxon>Pezizomycotina</taxon>
        <taxon>Dothideomycetes</taxon>
        <taxon>Dothideomycetes incertae sedis</taxon>
        <taxon>Acrospermales</taxon>
        <taxon>Acrospermaceae</taxon>
        <taxon>Pseudovirgaria</taxon>
    </lineage>
</organism>
<reference evidence="2" key="1">
    <citation type="journal article" date="2020" name="Stud. Mycol.">
        <title>101 Dothideomycetes genomes: a test case for predicting lifestyles and emergence of pathogens.</title>
        <authorList>
            <person name="Haridas S."/>
            <person name="Albert R."/>
            <person name="Binder M."/>
            <person name="Bloem J."/>
            <person name="Labutti K."/>
            <person name="Salamov A."/>
            <person name="Andreopoulos B."/>
            <person name="Baker S."/>
            <person name="Barry K."/>
            <person name="Bills G."/>
            <person name="Bluhm B."/>
            <person name="Cannon C."/>
            <person name="Castanera R."/>
            <person name="Culley D."/>
            <person name="Daum C."/>
            <person name="Ezra D."/>
            <person name="Gonzalez J."/>
            <person name="Henrissat B."/>
            <person name="Kuo A."/>
            <person name="Liang C."/>
            <person name="Lipzen A."/>
            <person name="Lutzoni F."/>
            <person name="Magnuson J."/>
            <person name="Mondo S."/>
            <person name="Nolan M."/>
            <person name="Ohm R."/>
            <person name="Pangilinan J."/>
            <person name="Park H.-J."/>
            <person name="Ramirez L."/>
            <person name="Alfaro M."/>
            <person name="Sun H."/>
            <person name="Tritt A."/>
            <person name="Yoshinaga Y."/>
            <person name="Zwiers L.-H."/>
            <person name="Turgeon B."/>
            <person name="Goodwin S."/>
            <person name="Spatafora J."/>
            <person name="Crous P."/>
            <person name="Grigoriev I."/>
        </authorList>
    </citation>
    <scope>NUCLEOTIDE SEQUENCE</scope>
    <source>
        <strain evidence="2">CBS 121739</strain>
    </source>
</reference>
<dbReference type="AlphaFoldDB" id="A0A6A6W968"/>
<evidence type="ECO:0000313" key="2">
    <source>
        <dbReference type="EMBL" id="KAF2758564.1"/>
    </source>
</evidence>
<dbReference type="GeneID" id="54482089"/>